<accession>A0A813AAW2</accession>
<keyword evidence="1" id="KW-0175">Coiled coil</keyword>
<proteinExistence type="predicted"/>
<feature type="compositionally biased region" description="Polar residues" evidence="2">
    <location>
        <begin position="196"/>
        <end position="211"/>
    </location>
</feature>
<reference evidence="3" key="1">
    <citation type="submission" date="2021-02" db="EMBL/GenBank/DDBJ databases">
        <authorList>
            <person name="Dougan E. K."/>
            <person name="Rhodes N."/>
            <person name="Thang M."/>
            <person name="Chan C."/>
        </authorList>
    </citation>
    <scope>NUCLEOTIDE SEQUENCE</scope>
</reference>
<dbReference type="AlphaFoldDB" id="A0A813AAW2"/>
<dbReference type="OrthoDB" id="441635at2759"/>
<dbReference type="Proteomes" id="UP000601435">
    <property type="component" value="Unassembled WGS sequence"/>
</dbReference>
<protein>
    <submittedName>
        <fullName evidence="3">Uncharacterized protein</fullName>
    </submittedName>
</protein>
<gene>
    <name evidence="3" type="ORF">SNEC2469_LOCUS27376</name>
</gene>
<evidence type="ECO:0000256" key="1">
    <source>
        <dbReference type="SAM" id="Coils"/>
    </source>
</evidence>
<feature type="compositionally biased region" description="Low complexity" evidence="2">
    <location>
        <begin position="165"/>
        <end position="185"/>
    </location>
</feature>
<feature type="compositionally biased region" description="Polar residues" evidence="2">
    <location>
        <begin position="110"/>
        <end position="147"/>
    </location>
</feature>
<sequence>MSLCCRRRSALTLGSAGQWGSCQERLRVTEASLKAAEERRQAAEAQLKAAKATEEALQERVSGLQRSLQAARGKRQNRVNGIVAKSRAVLDWVAEEDAKDEDDKSTASATSATGPDTSAPSKQTATVTSVPGPTSSDVSSLFGESTQGVGGASSVFEQKTANTPGATADPSAAFTASAAGPDTAALFEQAAGNAPGPTSSDVSSLFGESTQ</sequence>
<evidence type="ECO:0000256" key="2">
    <source>
        <dbReference type="SAM" id="MobiDB-lite"/>
    </source>
</evidence>
<feature type="region of interest" description="Disordered" evidence="2">
    <location>
        <begin position="95"/>
        <end position="211"/>
    </location>
</feature>
<name>A0A813AAW2_9DINO</name>
<keyword evidence="4" id="KW-1185">Reference proteome</keyword>
<feature type="compositionally biased region" description="Polar residues" evidence="2">
    <location>
        <begin position="155"/>
        <end position="164"/>
    </location>
</feature>
<feature type="non-terminal residue" evidence="3">
    <location>
        <position position="1"/>
    </location>
</feature>
<evidence type="ECO:0000313" key="3">
    <source>
        <dbReference type="EMBL" id="CAE7862476.1"/>
    </source>
</evidence>
<comment type="caution">
    <text evidence="3">The sequence shown here is derived from an EMBL/GenBank/DDBJ whole genome shotgun (WGS) entry which is preliminary data.</text>
</comment>
<evidence type="ECO:0000313" key="4">
    <source>
        <dbReference type="Proteomes" id="UP000601435"/>
    </source>
</evidence>
<dbReference type="EMBL" id="CAJNJA010057503">
    <property type="protein sequence ID" value="CAE7862476.1"/>
    <property type="molecule type" value="Genomic_DNA"/>
</dbReference>
<organism evidence="3 4">
    <name type="scientific">Symbiodinium necroappetens</name>
    <dbReference type="NCBI Taxonomy" id="1628268"/>
    <lineage>
        <taxon>Eukaryota</taxon>
        <taxon>Sar</taxon>
        <taxon>Alveolata</taxon>
        <taxon>Dinophyceae</taxon>
        <taxon>Suessiales</taxon>
        <taxon>Symbiodiniaceae</taxon>
        <taxon>Symbiodinium</taxon>
    </lineage>
</organism>
<feature type="coiled-coil region" evidence="1">
    <location>
        <begin position="26"/>
        <end position="74"/>
    </location>
</feature>